<feature type="compositionally biased region" description="Basic residues" evidence="1">
    <location>
        <begin position="132"/>
        <end position="141"/>
    </location>
</feature>
<gene>
    <name evidence="4" type="primary">LOC100835368</name>
    <name evidence="3" type="ORF">BRADI_1g36560v3</name>
</gene>
<evidence type="ECO:0000313" key="3">
    <source>
        <dbReference type="EMBL" id="KQK17757.1"/>
    </source>
</evidence>
<name>C3SAA4_BRADI</name>
<dbReference type="Proteomes" id="UP000008810">
    <property type="component" value="Chromosome 1"/>
</dbReference>
<evidence type="ECO:0000313" key="5">
    <source>
        <dbReference type="Proteomes" id="UP000008810"/>
    </source>
</evidence>
<sequence length="204" mass="20833">MPQHVRYNRAAAAACAPLLQTSPATELPPSTVAVLGSLLCSAAACNECRSLPAVWAMASSSSSSAAAAGSALGGSHAGLALAATAMALSGTLVLFNLCRAKPPHLADIGSAAPASPAPVARLRPCLSSSSEKRRKREKARRSGSMTKRVRFADDVVDNGPAAAARAAPEPSCRGAVSAMPANREALYRGMLRGRSMLRTACSSY</sequence>
<reference evidence="4" key="4">
    <citation type="submission" date="2018-08" db="UniProtKB">
        <authorList>
            <consortium name="EnsemblPlants"/>
        </authorList>
    </citation>
    <scope>IDENTIFICATION</scope>
    <source>
        <strain evidence="4">cv. Bd21</strain>
    </source>
</reference>
<dbReference type="RefSeq" id="XP_003560607.2">
    <property type="nucleotide sequence ID" value="XM_003560559.4"/>
</dbReference>
<dbReference type="eggNOG" id="ENOG502S4PX">
    <property type="taxonomic scope" value="Eukaryota"/>
</dbReference>
<dbReference type="AlphaFoldDB" id="C3SAA4"/>
<dbReference type="HOGENOM" id="CLU_1344905_0_0_1"/>
<dbReference type="OrthoDB" id="695890at2759"/>
<dbReference type="EMBL" id="CM000880">
    <property type="protein sequence ID" value="KQK17757.1"/>
    <property type="molecule type" value="Genomic_DNA"/>
</dbReference>
<reference evidence="3 4" key="2">
    <citation type="journal article" date="2010" name="Nature">
        <title>Genome sequencing and analysis of the model grass Brachypodium distachyon.</title>
        <authorList>
            <consortium name="International Brachypodium Initiative"/>
        </authorList>
    </citation>
    <scope>NUCLEOTIDE SEQUENCE [LARGE SCALE GENOMIC DNA]</scope>
    <source>
        <strain evidence="3">Bd21</strain>
        <strain evidence="4">cv. Bd21</strain>
    </source>
</reference>
<dbReference type="OMA" id="RTACSSY"/>
<proteinExistence type="predicted"/>
<reference evidence="3" key="3">
    <citation type="submission" date="2017-06" db="EMBL/GenBank/DDBJ databases">
        <title>WGS assembly of Brachypodium distachyon.</title>
        <authorList>
            <consortium name="The International Brachypodium Initiative"/>
            <person name="Lucas S."/>
            <person name="Harmon-Smith M."/>
            <person name="Lail K."/>
            <person name="Tice H."/>
            <person name="Grimwood J."/>
            <person name="Bruce D."/>
            <person name="Barry K."/>
            <person name="Shu S."/>
            <person name="Lindquist E."/>
            <person name="Wang M."/>
            <person name="Pitluck S."/>
            <person name="Vogel J.P."/>
            <person name="Garvin D.F."/>
            <person name="Mockler T.C."/>
            <person name="Schmutz J."/>
            <person name="Rokhsar D."/>
            <person name="Bevan M.W."/>
        </authorList>
    </citation>
    <scope>NUCLEOTIDE SEQUENCE</scope>
    <source>
        <strain evidence="3">Bd21</strain>
    </source>
</reference>
<dbReference type="GeneID" id="100835368"/>
<dbReference type="EMBL" id="EU730900">
    <property type="protein sequence ID" value="ACF22738.1"/>
    <property type="molecule type" value="Genomic_DNA"/>
</dbReference>
<dbReference type="Gramene" id="KQK17757">
    <property type="protein sequence ID" value="KQK17757"/>
    <property type="gene ID" value="BRADI_1g36560v3"/>
</dbReference>
<dbReference type="KEGG" id="bdi:100835368"/>
<evidence type="ECO:0000256" key="1">
    <source>
        <dbReference type="SAM" id="MobiDB-lite"/>
    </source>
</evidence>
<dbReference type="EnsemblPlants" id="KQK17757">
    <property type="protein sequence ID" value="KQK17757"/>
    <property type="gene ID" value="BRADI_1g36560v3"/>
</dbReference>
<organism evidence="2">
    <name type="scientific">Brachypodium distachyon</name>
    <name type="common">Purple false brome</name>
    <name type="synonym">Trachynia distachya</name>
    <dbReference type="NCBI Taxonomy" id="15368"/>
    <lineage>
        <taxon>Eukaryota</taxon>
        <taxon>Viridiplantae</taxon>
        <taxon>Streptophyta</taxon>
        <taxon>Embryophyta</taxon>
        <taxon>Tracheophyta</taxon>
        <taxon>Spermatophyta</taxon>
        <taxon>Magnoliopsida</taxon>
        <taxon>Liliopsida</taxon>
        <taxon>Poales</taxon>
        <taxon>Poaceae</taxon>
        <taxon>BOP clade</taxon>
        <taxon>Pooideae</taxon>
        <taxon>Stipodae</taxon>
        <taxon>Brachypodieae</taxon>
        <taxon>Brachypodium</taxon>
    </lineage>
</organism>
<accession>C3SAA4</accession>
<protein>
    <submittedName>
        <fullName evidence="2 4">Uncharacterized protein</fullName>
    </submittedName>
</protein>
<keyword evidence="5" id="KW-1185">Reference proteome</keyword>
<dbReference type="STRING" id="15368.C3SAA4"/>
<reference evidence="2" key="1">
    <citation type="journal article" date="2009" name="Plant Mol. Biol.">
        <title>Structural characterization of Brachypodium genome and its syntenic relationship with rice and wheat.</title>
        <authorList>
            <person name="Huo N."/>
            <person name="Vogel J.P."/>
            <person name="Lazo G.R."/>
            <person name="You F.M."/>
            <person name="Ma Y."/>
            <person name="McMahon S."/>
            <person name="Dvorak J."/>
            <person name="Anderson O.D."/>
            <person name="Luo M.C."/>
            <person name="Gu Y.Q."/>
        </authorList>
    </citation>
    <scope>NUCLEOTIDE SEQUENCE</scope>
</reference>
<evidence type="ECO:0000313" key="2">
    <source>
        <dbReference type="EMBL" id="ACF22738.1"/>
    </source>
</evidence>
<dbReference type="PANTHER" id="PTHR33564:SF11">
    <property type="entry name" value="OS06G0604600 PROTEIN"/>
    <property type="match status" value="1"/>
</dbReference>
<feature type="region of interest" description="Disordered" evidence="1">
    <location>
        <begin position="126"/>
        <end position="146"/>
    </location>
</feature>
<evidence type="ECO:0000313" key="4">
    <source>
        <dbReference type="EnsemblPlants" id="KQK17757"/>
    </source>
</evidence>
<dbReference type="PANTHER" id="PTHR33564">
    <property type="entry name" value="TRANSMEMBRANE PROTEIN"/>
    <property type="match status" value="1"/>
</dbReference>